<gene>
    <name evidence="2" type="ORF">DK389_08250</name>
</gene>
<protein>
    <recommendedName>
        <fullName evidence="4">MxaH protein</fullName>
    </recommendedName>
</protein>
<proteinExistence type="predicted"/>
<feature type="region of interest" description="Disordered" evidence="1">
    <location>
        <begin position="28"/>
        <end position="49"/>
    </location>
</feature>
<dbReference type="AlphaFoldDB" id="A0A2U8W4H4"/>
<accession>A0A2U8W4H4</accession>
<organism evidence="2 3">
    <name type="scientific">Methylobacterium durans</name>
    <dbReference type="NCBI Taxonomy" id="2202825"/>
    <lineage>
        <taxon>Bacteria</taxon>
        <taxon>Pseudomonadati</taxon>
        <taxon>Pseudomonadota</taxon>
        <taxon>Alphaproteobacteria</taxon>
        <taxon>Hyphomicrobiales</taxon>
        <taxon>Methylobacteriaceae</taxon>
        <taxon>Methylobacterium</taxon>
    </lineage>
</organism>
<dbReference type="Proteomes" id="UP000245926">
    <property type="component" value="Chromosome"/>
</dbReference>
<keyword evidence="3" id="KW-1185">Reference proteome</keyword>
<dbReference type="PROSITE" id="PS51257">
    <property type="entry name" value="PROKAR_LIPOPROTEIN"/>
    <property type="match status" value="1"/>
</dbReference>
<evidence type="ECO:0000313" key="3">
    <source>
        <dbReference type="Proteomes" id="UP000245926"/>
    </source>
</evidence>
<evidence type="ECO:0000313" key="2">
    <source>
        <dbReference type="EMBL" id="AWN40521.1"/>
    </source>
</evidence>
<dbReference type="OrthoDB" id="5609383at2"/>
<reference evidence="3" key="1">
    <citation type="submission" date="2018-05" db="EMBL/GenBank/DDBJ databases">
        <title>Complete Genome Sequence of Methylobacterium sp. 17SD2-17.</title>
        <authorList>
            <person name="Srinivasan S."/>
        </authorList>
    </citation>
    <scope>NUCLEOTIDE SEQUENCE [LARGE SCALE GENOMIC DNA]</scope>
    <source>
        <strain evidence="3">17SD2-17</strain>
    </source>
</reference>
<dbReference type="KEGG" id="mets:DK389_08250"/>
<evidence type="ECO:0008006" key="4">
    <source>
        <dbReference type="Google" id="ProtNLM"/>
    </source>
</evidence>
<name>A0A2U8W4H4_9HYPH</name>
<dbReference type="EMBL" id="CP029550">
    <property type="protein sequence ID" value="AWN40521.1"/>
    <property type="molecule type" value="Genomic_DNA"/>
</dbReference>
<sequence>MRRVPAGLMGLLGLAALLVGCGKEEEAEREPEAVVATQDEGSGLPETAWLAPTDRTEPALWLARRVSVEAGKPDEAALTGLRRALGEAKPHFLEDQRMIANRTAQLETMLAEIGQPEDPATLIAGLTRVAAAGGRRQLYGEMCQHYVTVRRAGLGRDEALARLVERYGAQDRPR</sequence>
<evidence type="ECO:0000256" key="1">
    <source>
        <dbReference type="SAM" id="MobiDB-lite"/>
    </source>
</evidence>